<protein>
    <submittedName>
        <fullName evidence="1">Uncharacterized protein</fullName>
    </submittedName>
</protein>
<evidence type="ECO:0000313" key="2">
    <source>
        <dbReference type="Proteomes" id="UP000190140"/>
    </source>
</evidence>
<organism evidence="1 2">
    <name type="scientific">Alkalithermobacter paradoxus</name>
    <dbReference type="NCBI Taxonomy" id="29349"/>
    <lineage>
        <taxon>Bacteria</taxon>
        <taxon>Bacillati</taxon>
        <taxon>Bacillota</taxon>
        <taxon>Clostridia</taxon>
        <taxon>Peptostreptococcales</taxon>
        <taxon>Tepidibacteraceae</taxon>
        <taxon>Alkalithermobacter</taxon>
    </lineage>
</organism>
<dbReference type="STRING" id="29349.CLOTH_04330"/>
<dbReference type="Proteomes" id="UP000190140">
    <property type="component" value="Unassembled WGS sequence"/>
</dbReference>
<dbReference type="OrthoDB" id="1757246at2"/>
<dbReference type="EMBL" id="MZGW01000001">
    <property type="protein sequence ID" value="OPJ57150.1"/>
    <property type="molecule type" value="Genomic_DNA"/>
</dbReference>
<accession>A0A1V4IBA1</accession>
<dbReference type="AlphaFoldDB" id="A0A1V4IBA1"/>
<keyword evidence="2" id="KW-1185">Reference proteome</keyword>
<proteinExistence type="predicted"/>
<evidence type="ECO:0000313" key="1">
    <source>
        <dbReference type="EMBL" id="OPJ57150.1"/>
    </source>
</evidence>
<dbReference type="RefSeq" id="WP_079410781.1">
    <property type="nucleotide sequence ID" value="NZ_MZGW01000001.1"/>
</dbReference>
<sequence length="99" mass="12016">MLNKLAQNQFVKITKPHKDYVEYGIVTKTNHDENEYEILYMGFLNQNGEFLSYPTEVQRLLERLKITDGIFEEVKEAKIRRKMNKWMDENFDKVVREFH</sequence>
<comment type="caution">
    <text evidence="1">The sequence shown here is derived from an EMBL/GenBank/DDBJ whole genome shotgun (WGS) entry which is preliminary data.</text>
</comment>
<reference evidence="1 2" key="1">
    <citation type="submission" date="2017-03" db="EMBL/GenBank/DDBJ databases">
        <title>Genome sequence of Clostridium thermoalcaliphilum DSM 7309.</title>
        <authorList>
            <person name="Poehlein A."/>
            <person name="Daniel R."/>
        </authorList>
    </citation>
    <scope>NUCLEOTIDE SEQUENCE [LARGE SCALE GENOMIC DNA]</scope>
    <source>
        <strain evidence="1 2">DSM 7309</strain>
    </source>
</reference>
<gene>
    <name evidence="1" type="ORF">CLOTH_04330</name>
</gene>
<name>A0A1V4IBA1_9FIRM</name>